<dbReference type="EMBL" id="BPLQ01009147">
    <property type="protein sequence ID" value="GIY42091.1"/>
    <property type="molecule type" value="Genomic_DNA"/>
</dbReference>
<comment type="caution">
    <text evidence="1">The sequence shown here is derived from an EMBL/GenBank/DDBJ whole genome shotgun (WGS) entry which is preliminary data.</text>
</comment>
<accession>A0AAV4T9Z5</accession>
<dbReference type="Proteomes" id="UP001054837">
    <property type="component" value="Unassembled WGS sequence"/>
</dbReference>
<organism evidence="1 2">
    <name type="scientific">Caerostris darwini</name>
    <dbReference type="NCBI Taxonomy" id="1538125"/>
    <lineage>
        <taxon>Eukaryota</taxon>
        <taxon>Metazoa</taxon>
        <taxon>Ecdysozoa</taxon>
        <taxon>Arthropoda</taxon>
        <taxon>Chelicerata</taxon>
        <taxon>Arachnida</taxon>
        <taxon>Araneae</taxon>
        <taxon>Araneomorphae</taxon>
        <taxon>Entelegynae</taxon>
        <taxon>Araneoidea</taxon>
        <taxon>Araneidae</taxon>
        <taxon>Caerostris</taxon>
    </lineage>
</organism>
<gene>
    <name evidence="1" type="ORF">CDAR_122371</name>
</gene>
<proteinExistence type="predicted"/>
<sequence length="99" mass="10895">MAEQITSVANWVPFRSSAKMLTSKGAQGTRVPIRIEKNSNILEALSYCSIALGQTSPVKGSQGLARKNNNYNLECVRMNPVLNHGVLLTFQIAYRQVIS</sequence>
<evidence type="ECO:0000313" key="1">
    <source>
        <dbReference type="EMBL" id="GIY42091.1"/>
    </source>
</evidence>
<dbReference type="AlphaFoldDB" id="A0AAV4T9Z5"/>
<evidence type="ECO:0000313" key="2">
    <source>
        <dbReference type="Proteomes" id="UP001054837"/>
    </source>
</evidence>
<reference evidence="1 2" key="1">
    <citation type="submission" date="2021-06" db="EMBL/GenBank/DDBJ databases">
        <title>Caerostris darwini draft genome.</title>
        <authorList>
            <person name="Kono N."/>
            <person name="Arakawa K."/>
        </authorList>
    </citation>
    <scope>NUCLEOTIDE SEQUENCE [LARGE SCALE GENOMIC DNA]</scope>
</reference>
<name>A0AAV4T9Z5_9ARAC</name>
<keyword evidence="2" id="KW-1185">Reference proteome</keyword>
<protein>
    <submittedName>
        <fullName evidence="1">Uncharacterized protein</fullName>
    </submittedName>
</protein>